<dbReference type="EMBL" id="CP001778">
    <property type="protein sequence ID" value="ADD40863.1"/>
    <property type="molecule type" value="Genomic_DNA"/>
</dbReference>
<gene>
    <name evidence="1" type="ordered locus">Snas_1153</name>
</gene>
<name>D3QB46_STANL</name>
<dbReference type="STRING" id="446470.Snas_1153"/>
<proteinExistence type="predicted"/>
<keyword evidence="2" id="KW-1185">Reference proteome</keyword>
<sequence>MDIHHSVVVSRSNGTQKARVIGVNRRNDQLTTTAEFDFTPQWARFIGGAGRPEGSGSAWTSTTWTTDEPVVSTYALGE</sequence>
<dbReference type="Proteomes" id="UP000000844">
    <property type="component" value="Chromosome"/>
</dbReference>
<protein>
    <submittedName>
        <fullName evidence="1">Uncharacterized protein</fullName>
    </submittedName>
</protein>
<evidence type="ECO:0000313" key="2">
    <source>
        <dbReference type="Proteomes" id="UP000000844"/>
    </source>
</evidence>
<reference evidence="1 2" key="1">
    <citation type="journal article" date="2009" name="Stand. Genomic Sci.">
        <title>Complete genome sequence of Stackebrandtia nassauensis type strain (LLR-40K-21).</title>
        <authorList>
            <person name="Munk C."/>
            <person name="Lapidus A."/>
            <person name="Copeland A."/>
            <person name="Jando M."/>
            <person name="Mayilraj S."/>
            <person name="Glavina Del Rio T."/>
            <person name="Nolan M."/>
            <person name="Chen F."/>
            <person name="Lucas S."/>
            <person name="Tice H."/>
            <person name="Cheng J.F."/>
            <person name="Han C."/>
            <person name="Detter J.C."/>
            <person name="Bruce D."/>
            <person name="Goodwin L."/>
            <person name="Chain P."/>
            <person name="Pitluck S."/>
            <person name="Goker M."/>
            <person name="Ovchinikova G."/>
            <person name="Pati A."/>
            <person name="Ivanova N."/>
            <person name="Mavromatis K."/>
            <person name="Chen A."/>
            <person name="Palaniappan K."/>
            <person name="Land M."/>
            <person name="Hauser L."/>
            <person name="Chang Y.J."/>
            <person name="Jeffries C.D."/>
            <person name="Bristow J."/>
            <person name="Eisen J.A."/>
            <person name="Markowitz V."/>
            <person name="Hugenholtz P."/>
            <person name="Kyrpides N.C."/>
            <person name="Klenk H.P."/>
        </authorList>
    </citation>
    <scope>NUCLEOTIDE SEQUENCE [LARGE SCALE GENOMIC DNA]</scope>
    <source>
        <strain evidence="2">DSM 44728 / CIP 108903 / NRRL B-16338 / NBRC 102104 / LLR-40K-21</strain>
    </source>
</reference>
<dbReference type="AlphaFoldDB" id="D3QB46"/>
<dbReference type="HOGENOM" id="CLU_2620332_0_0_11"/>
<organism evidence="1 2">
    <name type="scientific">Stackebrandtia nassauensis (strain DSM 44728 / CIP 108903 / NRRL B-16338 / NBRC 102104 / LLR-40K-21)</name>
    <dbReference type="NCBI Taxonomy" id="446470"/>
    <lineage>
        <taxon>Bacteria</taxon>
        <taxon>Bacillati</taxon>
        <taxon>Actinomycetota</taxon>
        <taxon>Actinomycetes</taxon>
        <taxon>Glycomycetales</taxon>
        <taxon>Glycomycetaceae</taxon>
        <taxon>Stackebrandtia</taxon>
    </lineage>
</organism>
<dbReference type="KEGG" id="sna:Snas_1153"/>
<accession>D3QB46</accession>
<evidence type="ECO:0000313" key="1">
    <source>
        <dbReference type="EMBL" id="ADD40863.1"/>
    </source>
</evidence>